<dbReference type="SUPFAM" id="SSF81296">
    <property type="entry name" value="E set domains"/>
    <property type="match status" value="1"/>
</dbReference>
<dbReference type="InterPro" id="IPR036238">
    <property type="entry name" value="Transglutaminase_C_sf"/>
</dbReference>
<keyword evidence="2" id="KW-0808">Transferase</keyword>
<evidence type="ECO:0000256" key="3">
    <source>
        <dbReference type="ARBA" id="ARBA00022723"/>
    </source>
</evidence>
<feature type="compositionally biased region" description="Low complexity" evidence="10">
    <location>
        <begin position="79"/>
        <end position="88"/>
    </location>
</feature>
<feature type="binding site" evidence="9">
    <location>
        <position position="387"/>
    </location>
    <ligand>
        <name>Ca(2+)</name>
        <dbReference type="ChEBI" id="CHEBI:29108"/>
    </ligand>
</feature>
<feature type="domain" description="Transglutaminase-like" evidence="11">
    <location>
        <begin position="258"/>
        <end position="350"/>
    </location>
</feature>
<keyword evidence="5" id="KW-0012">Acyltransferase</keyword>
<comment type="catalytic activity">
    <reaction evidence="7">
        <text>L-glutaminyl-[protein] + L-lysyl-[protein] = [protein]-L-lysyl-N(6)-5-L-glutamyl-[protein] + NH4(+)</text>
        <dbReference type="Rhea" id="RHEA:54816"/>
        <dbReference type="Rhea" id="RHEA-COMP:9752"/>
        <dbReference type="Rhea" id="RHEA-COMP:10207"/>
        <dbReference type="Rhea" id="RHEA-COMP:14005"/>
        <dbReference type="ChEBI" id="CHEBI:28938"/>
        <dbReference type="ChEBI" id="CHEBI:29969"/>
        <dbReference type="ChEBI" id="CHEBI:30011"/>
        <dbReference type="ChEBI" id="CHEBI:138370"/>
        <dbReference type="EC" id="2.3.2.13"/>
    </reaction>
</comment>
<feature type="active site" evidence="8">
    <location>
        <position position="266"/>
    </location>
</feature>
<dbReference type="GO" id="GO:0003810">
    <property type="term" value="F:protein-glutamine gamma-glutamyltransferase activity"/>
    <property type="evidence" value="ECO:0007669"/>
    <property type="project" value="UniProtKB-EC"/>
</dbReference>
<dbReference type="InterPro" id="IPR014756">
    <property type="entry name" value="Ig_E-set"/>
</dbReference>
<evidence type="ECO:0000256" key="9">
    <source>
        <dbReference type="PIRSR" id="PIRSR000459-2"/>
    </source>
</evidence>
<feature type="active site" evidence="8">
    <location>
        <position position="347"/>
    </location>
</feature>
<evidence type="ECO:0000256" key="6">
    <source>
        <dbReference type="ARBA" id="ARBA00024222"/>
    </source>
</evidence>
<dbReference type="Gene3D" id="3.90.260.10">
    <property type="entry name" value="Transglutaminase-like"/>
    <property type="match status" value="1"/>
</dbReference>
<proteinExistence type="inferred from homology"/>
<keyword evidence="3 9" id="KW-0479">Metal-binding</keyword>
<dbReference type="InterPro" id="IPR050779">
    <property type="entry name" value="Transglutaminase"/>
</dbReference>
<dbReference type="FunFam" id="3.90.260.10:FF:000001">
    <property type="entry name" value="Protein-glutamine gamma-glutamyltransferase 2"/>
    <property type="match status" value="1"/>
</dbReference>
<comment type="cofactor">
    <cofactor evidence="9">
        <name>Ca(2+)</name>
        <dbReference type="ChEBI" id="CHEBI:29108"/>
    </cofactor>
    <text evidence="9">Binds 1 Ca(2+) ion per subunit.</text>
</comment>
<dbReference type="GO" id="GO:0046872">
    <property type="term" value="F:metal ion binding"/>
    <property type="evidence" value="ECO:0007669"/>
    <property type="project" value="UniProtKB-KW"/>
</dbReference>
<dbReference type="Gene3D" id="2.60.40.10">
    <property type="entry name" value="Immunoglobulins"/>
    <property type="match status" value="3"/>
</dbReference>
<organism evidence="12 13">
    <name type="scientific">Pelobates cultripes</name>
    <name type="common">Western spadefoot toad</name>
    <dbReference type="NCBI Taxonomy" id="61616"/>
    <lineage>
        <taxon>Eukaryota</taxon>
        <taxon>Metazoa</taxon>
        <taxon>Chordata</taxon>
        <taxon>Craniata</taxon>
        <taxon>Vertebrata</taxon>
        <taxon>Euteleostomi</taxon>
        <taxon>Amphibia</taxon>
        <taxon>Batrachia</taxon>
        <taxon>Anura</taxon>
        <taxon>Pelobatoidea</taxon>
        <taxon>Pelobatidae</taxon>
        <taxon>Pelobates</taxon>
    </lineage>
</organism>
<dbReference type="Pfam" id="PF00927">
    <property type="entry name" value="Transglut_C"/>
    <property type="match status" value="1"/>
</dbReference>
<dbReference type="InterPro" id="IPR013783">
    <property type="entry name" value="Ig-like_fold"/>
</dbReference>
<dbReference type="Proteomes" id="UP001295444">
    <property type="component" value="Chromosome 06"/>
</dbReference>
<dbReference type="InterPro" id="IPR008958">
    <property type="entry name" value="Transglutaminase_C"/>
</dbReference>
<evidence type="ECO:0000259" key="11">
    <source>
        <dbReference type="SMART" id="SM00460"/>
    </source>
</evidence>
<dbReference type="InterPro" id="IPR002931">
    <property type="entry name" value="Transglutaminase-like"/>
</dbReference>
<dbReference type="PROSITE" id="PS00547">
    <property type="entry name" value="TRANSGLUTAMINASES"/>
    <property type="match status" value="1"/>
</dbReference>
<evidence type="ECO:0000256" key="5">
    <source>
        <dbReference type="ARBA" id="ARBA00023315"/>
    </source>
</evidence>
<protein>
    <recommendedName>
        <fullName evidence="6">protein-glutamine gamma-glutamyltransferase</fullName>
        <ecNumber evidence="6">2.3.2.13</ecNumber>
    </recommendedName>
</protein>
<dbReference type="InterPro" id="IPR036985">
    <property type="entry name" value="Transglutaminase-like_sf"/>
</dbReference>
<feature type="binding site" evidence="9">
    <location>
        <position position="436"/>
    </location>
    <ligand>
        <name>Ca(2+)</name>
        <dbReference type="ChEBI" id="CHEBI:29108"/>
    </ligand>
</feature>
<evidence type="ECO:0000313" key="12">
    <source>
        <dbReference type="EMBL" id="CAH2302353.1"/>
    </source>
</evidence>
<sequence length="719" mass="79264">MTSLRLINWDLRPTANATAHRTKDFFSNKLILRRGQSAQISIGLSRSLSSGDSLTFISEIGPSPSESQNTRNVMPLSQSGSRTAWSATSSSTGSTLTVAINIPANTIVGHYTMRLEMKSGGRSFTQSLGEFYVLFNAWASDDEVFMTNEAERVEYVLNETGLVFIGNWNNQSSRQWDYGQFEDGILDITLAILDKSLNAGRNQLEDLSQRNSAMYICRVLSAMDNGIVIGNWSGNYSNGVSPSRWNGSVPILRSWSQNGPVAYGQCWVFAGVLCTVLRCLGIPTRVITNFESAHDTDVNLFVDRYFDQNGNPTGDTTDSIWNFHVWNESFCIRSDLGSMYNGWQIVDATPQEPSQGEYRLGPCALKAIKEGDVDLLYDTPFVFTEVNGDSVDWLVYNNGTKKKVSTNSRSIGRFISTKAIGAFRRVDVTNDYKYSEGTAKEREIFEKAQRKLSGPALRVASRSAASGRMAAFASNAAVSERMEAPAPKPDYVGSFSLKEQTQVGEDLAVTITLKNTGPQPKVIKVDITATAIIYTRAPVKEIQREEQSLSLQPNEEKKIQFTITYSQYSSAITSDNMILLVAVCEDDKGGNLIIDTVAVLKNPPLLIKISSNPIQNKPLKVTIIFSNPIGEVVTDSILAIEGSGLLKNLISFPQTHVMAGEKLFNLIRLPVSTLKPNQRSITELEIIPYRPGRRCLLVNFSSNAFSDVKAFSDFTVAPA</sequence>
<evidence type="ECO:0000256" key="7">
    <source>
        <dbReference type="ARBA" id="ARBA00051843"/>
    </source>
</evidence>
<dbReference type="InterPro" id="IPR038765">
    <property type="entry name" value="Papain-like_cys_pep_sf"/>
</dbReference>
<dbReference type="EC" id="2.3.2.13" evidence="6"/>
<dbReference type="AlphaFoldDB" id="A0AAD1SIQ8"/>
<dbReference type="Pfam" id="PF01841">
    <property type="entry name" value="Transglut_core"/>
    <property type="match status" value="1"/>
</dbReference>
<name>A0AAD1SIQ8_PELCU</name>
<gene>
    <name evidence="12" type="ORF">PECUL_23A005310</name>
</gene>
<dbReference type="PIRSF" id="PIRSF000459">
    <property type="entry name" value="TGM_EBP42"/>
    <property type="match status" value="1"/>
</dbReference>
<feature type="active site" evidence="8">
    <location>
        <position position="324"/>
    </location>
</feature>
<evidence type="ECO:0000256" key="1">
    <source>
        <dbReference type="ARBA" id="ARBA00005968"/>
    </source>
</evidence>
<evidence type="ECO:0000256" key="10">
    <source>
        <dbReference type="SAM" id="MobiDB-lite"/>
    </source>
</evidence>
<evidence type="ECO:0000313" key="13">
    <source>
        <dbReference type="Proteomes" id="UP001295444"/>
    </source>
</evidence>
<evidence type="ECO:0000256" key="4">
    <source>
        <dbReference type="ARBA" id="ARBA00022837"/>
    </source>
</evidence>
<dbReference type="EMBL" id="OW240917">
    <property type="protein sequence ID" value="CAH2302353.1"/>
    <property type="molecule type" value="Genomic_DNA"/>
</dbReference>
<dbReference type="SUPFAM" id="SSF54001">
    <property type="entry name" value="Cysteine proteinases"/>
    <property type="match status" value="1"/>
</dbReference>
<dbReference type="FunFam" id="2.60.40.10:FF:000171">
    <property type="entry name" value="protein-glutamine gamma-glutamyltransferase 6"/>
    <property type="match status" value="1"/>
</dbReference>
<feature type="binding site" evidence="9">
    <location>
        <position position="389"/>
    </location>
    <ligand>
        <name>Ca(2+)</name>
        <dbReference type="ChEBI" id="CHEBI:29108"/>
    </ligand>
</feature>
<keyword evidence="4 9" id="KW-0106">Calcium</keyword>
<dbReference type="PANTHER" id="PTHR11590:SF36">
    <property type="entry name" value="PROTEIN-GLUTAMINE GAMMA-GLUTAMYLTRANSFERASE E"/>
    <property type="match status" value="1"/>
</dbReference>
<feature type="binding site" evidence="9">
    <location>
        <position position="441"/>
    </location>
    <ligand>
        <name>Ca(2+)</name>
        <dbReference type="ChEBI" id="CHEBI:29108"/>
    </ligand>
</feature>
<accession>A0AAD1SIQ8</accession>
<feature type="compositionally biased region" description="Polar residues" evidence="10">
    <location>
        <begin position="64"/>
        <end position="78"/>
    </location>
</feature>
<dbReference type="InterPro" id="IPR001102">
    <property type="entry name" value="Transglutaminase_N"/>
</dbReference>
<keyword evidence="13" id="KW-1185">Reference proteome</keyword>
<dbReference type="SMART" id="SM00460">
    <property type="entry name" value="TGc"/>
    <property type="match status" value="1"/>
</dbReference>
<evidence type="ECO:0000256" key="2">
    <source>
        <dbReference type="ARBA" id="ARBA00022679"/>
    </source>
</evidence>
<reference evidence="12" key="1">
    <citation type="submission" date="2022-03" db="EMBL/GenBank/DDBJ databases">
        <authorList>
            <person name="Alioto T."/>
            <person name="Alioto T."/>
            <person name="Gomez Garrido J."/>
        </authorList>
    </citation>
    <scope>NUCLEOTIDE SEQUENCE</scope>
</reference>
<dbReference type="InterPro" id="IPR023608">
    <property type="entry name" value="Transglutaminase_animal"/>
</dbReference>
<dbReference type="Pfam" id="PF00868">
    <property type="entry name" value="Transglut_N"/>
    <property type="match status" value="1"/>
</dbReference>
<evidence type="ECO:0000256" key="8">
    <source>
        <dbReference type="PIRSR" id="PIRSR000459-1"/>
    </source>
</evidence>
<feature type="region of interest" description="Disordered" evidence="10">
    <location>
        <begin position="61"/>
        <end position="88"/>
    </location>
</feature>
<dbReference type="PANTHER" id="PTHR11590">
    <property type="entry name" value="PROTEIN-GLUTAMINE GAMMA-GLUTAMYLTRANSFERASE"/>
    <property type="match status" value="1"/>
</dbReference>
<dbReference type="InterPro" id="IPR013808">
    <property type="entry name" value="Transglutaminase_AS"/>
</dbReference>
<dbReference type="SUPFAM" id="SSF49309">
    <property type="entry name" value="Transglutaminase, two C-terminal domains"/>
    <property type="match status" value="2"/>
</dbReference>
<comment type="similarity">
    <text evidence="1">Belongs to the transglutaminase superfamily. Transglutaminase family.</text>
</comment>